<accession>A0A6C0DRC0</accession>
<feature type="domain" description="Nucleotide-diphospho-sugar transferase" evidence="1">
    <location>
        <begin position="78"/>
        <end position="192"/>
    </location>
</feature>
<dbReference type="InterPro" id="IPR005069">
    <property type="entry name" value="Nucl-diP-sugar_transferase"/>
</dbReference>
<evidence type="ECO:0000313" key="2">
    <source>
        <dbReference type="EMBL" id="QHT18954.1"/>
    </source>
</evidence>
<dbReference type="EMBL" id="MN739660">
    <property type="protein sequence ID" value="QHT18954.1"/>
    <property type="molecule type" value="Genomic_DNA"/>
</dbReference>
<name>A0A6C0DRC0_9ZZZZ</name>
<sequence>MLEKSLVICYSTPNYSKVTEIFLNSLQELSIPINLYHKLDNPDENLIKKDGFLSELWYYCVFNKVNHLVNALSEFKNSDYRYFFMCDCDIQFIKNNLNEWNNLETYIESTDKDVYFMQEYIFNDANTGVYIIKNNKNIDSIIEFFNEVILTMTNTKKEDMNRGDQTIINNLKNKLNYTYIPNEYIVFGNMIFNKYKSLVHHSIGAETINDKINHLTYINYIFNINSPQNIFMDNKNIGGLFNMLDCRLYPDDIFANHEN</sequence>
<dbReference type="Pfam" id="PF03407">
    <property type="entry name" value="Nucleotid_trans"/>
    <property type="match status" value="1"/>
</dbReference>
<evidence type="ECO:0000259" key="1">
    <source>
        <dbReference type="Pfam" id="PF03407"/>
    </source>
</evidence>
<proteinExistence type="predicted"/>
<protein>
    <recommendedName>
        <fullName evidence="1">Nucleotide-diphospho-sugar transferase domain-containing protein</fullName>
    </recommendedName>
</protein>
<organism evidence="2">
    <name type="scientific">viral metagenome</name>
    <dbReference type="NCBI Taxonomy" id="1070528"/>
    <lineage>
        <taxon>unclassified sequences</taxon>
        <taxon>metagenomes</taxon>
        <taxon>organismal metagenomes</taxon>
    </lineage>
</organism>
<reference evidence="2" key="1">
    <citation type="journal article" date="2020" name="Nature">
        <title>Giant virus diversity and host interactions through global metagenomics.</title>
        <authorList>
            <person name="Schulz F."/>
            <person name="Roux S."/>
            <person name="Paez-Espino D."/>
            <person name="Jungbluth S."/>
            <person name="Walsh D.A."/>
            <person name="Denef V.J."/>
            <person name="McMahon K.D."/>
            <person name="Konstantinidis K.T."/>
            <person name="Eloe-Fadrosh E.A."/>
            <person name="Kyrpides N.C."/>
            <person name="Woyke T."/>
        </authorList>
    </citation>
    <scope>NUCLEOTIDE SEQUENCE</scope>
    <source>
        <strain evidence="2">GVMAG-M-3300023174-49</strain>
    </source>
</reference>
<dbReference type="AlphaFoldDB" id="A0A6C0DRC0"/>